<feature type="non-terminal residue" evidence="2">
    <location>
        <position position="48"/>
    </location>
</feature>
<protein>
    <submittedName>
        <fullName evidence="2">Uncharacterized protein</fullName>
    </submittedName>
</protein>
<evidence type="ECO:0000256" key="1">
    <source>
        <dbReference type="SAM" id="MobiDB-lite"/>
    </source>
</evidence>
<dbReference type="EMBL" id="CAJOBI010056966">
    <property type="protein sequence ID" value="CAF4398321.1"/>
    <property type="molecule type" value="Genomic_DNA"/>
</dbReference>
<feature type="region of interest" description="Disordered" evidence="1">
    <location>
        <begin position="19"/>
        <end position="48"/>
    </location>
</feature>
<feature type="compositionally biased region" description="Polar residues" evidence="1">
    <location>
        <begin position="21"/>
        <end position="32"/>
    </location>
</feature>
<reference evidence="2" key="1">
    <citation type="submission" date="2021-02" db="EMBL/GenBank/DDBJ databases">
        <authorList>
            <person name="Nowell W R."/>
        </authorList>
    </citation>
    <scope>NUCLEOTIDE SEQUENCE</scope>
</reference>
<accession>A0A8S2VGG0</accession>
<feature type="non-terminal residue" evidence="2">
    <location>
        <position position="1"/>
    </location>
</feature>
<dbReference type="Proteomes" id="UP000676336">
    <property type="component" value="Unassembled WGS sequence"/>
</dbReference>
<evidence type="ECO:0000313" key="3">
    <source>
        <dbReference type="Proteomes" id="UP000676336"/>
    </source>
</evidence>
<dbReference type="AlphaFoldDB" id="A0A8S2VGG0"/>
<proteinExistence type="predicted"/>
<organism evidence="2 3">
    <name type="scientific">Rotaria magnacalcarata</name>
    <dbReference type="NCBI Taxonomy" id="392030"/>
    <lineage>
        <taxon>Eukaryota</taxon>
        <taxon>Metazoa</taxon>
        <taxon>Spiralia</taxon>
        <taxon>Gnathifera</taxon>
        <taxon>Rotifera</taxon>
        <taxon>Eurotatoria</taxon>
        <taxon>Bdelloidea</taxon>
        <taxon>Philodinida</taxon>
        <taxon>Philodinidae</taxon>
        <taxon>Rotaria</taxon>
    </lineage>
</organism>
<sequence length="48" mass="5491">DDDEDVYDPNKPTLFQKLQPHITNTTEQTSSKKSIDIPANMNTTEKIQ</sequence>
<gene>
    <name evidence="2" type="ORF">SMN809_LOCUS30327</name>
</gene>
<name>A0A8S2VGG0_9BILA</name>
<comment type="caution">
    <text evidence="2">The sequence shown here is derived from an EMBL/GenBank/DDBJ whole genome shotgun (WGS) entry which is preliminary data.</text>
</comment>
<evidence type="ECO:0000313" key="2">
    <source>
        <dbReference type="EMBL" id="CAF4398321.1"/>
    </source>
</evidence>